<accession>A0A1H6J6T8</accession>
<evidence type="ECO:0000313" key="11">
    <source>
        <dbReference type="Proteomes" id="UP000199371"/>
    </source>
</evidence>
<reference evidence="11" key="1">
    <citation type="submission" date="2016-10" db="EMBL/GenBank/DDBJ databases">
        <authorList>
            <person name="Varghese N."/>
            <person name="Submissions S."/>
        </authorList>
    </citation>
    <scope>NUCLEOTIDE SEQUENCE [LARGE SCALE GENOMIC DNA]</scope>
    <source>
        <strain evidence="11">DSM 17616</strain>
    </source>
</reference>
<dbReference type="RefSeq" id="WP_092789386.1">
    <property type="nucleotide sequence ID" value="NZ_FNXF01000001.1"/>
</dbReference>
<evidence type="ECO:0000256" key="2">
    <source>
        <dbReference type="ARBA" id="ARBA00012438"/>
    </source>
</evidence>
<feature type="domain" description="Histidine kinase" evidence="9">
    <location>
        <begin position="231"/>
        <end position="432"/>
    </location>
</feature>
<dbReference type="InterPro" id="IPR050980">
    <property type="entry name" value="2C_sensor_his_kinase"/>
</dbReference>
<evidence type="ECO:0000256" key="7">
    <source>
        <dbReference type="SAM" id="Coils"/>
    </source>
</evidence>
<feature type="coiled-coil region" evidence="7">
    <location>
        <begin position="259"/>
        <end position="286"/>
    </location>
</feature>
<evidence type="ECO:0000259" key="9">
    <source>
        <dbReference type="PROSITE" id="PS50109"/>
    </source>
</evidence>
<dbReference type="SUPFAM" id="SSF55874">
    <property type="entry name" value="ATPase domain of HSP90 chaperone/DNA topoisomerase II/histidine kinase"/>
    <property type="match status" value="1"/>
</dbReference>
<name>A0A1H6J6T8_9GAMM</name>
<dbReference type="Gene3D" id="1.10.287.130">
    <property type="match status" value="1"/>
</dbReference>
<dbReference type="PROSITE" id="PS50109">
    <property type="entry name" value="HIS_KIN"/>
    <property type="match status" value="1"/>
</dbReference>
<dbReference type="EMBL" id="FNXF01000001">
    <property type="protein sequence ID" value="SEH57653.1"/>
    <property type="molecule type" value="Genomic_DNA"/>
</dbReference>
<keyword evidence="8" id="KW-0812">Transmembrane</keyword>
<feature type="transmembrane region" description="Helical" evidence="8">
    <location>
        <begin position="76"/>
        <end position="96"/>
    </location>
</feature>
<sequence>MAQKLIISTELSPRHQLQQFANFRWGLIGFEATAAVAGWLFDYPVSSWPLIWLLLLTHISTNVIPRLFAGAQSHLARIYAISCCLDVLLLGCLLLLSGGVSNGLVALLLLPVAVAAVMLPGRVCYIIAMLAIMAYSLLLLIGDLTIPDVDQLLQQAEQAQHNHIHSSADGSAFNQHMLQMWWAFALSAVLISWFINAQANLIRLKSRKISELQQQQVRHEHMLALATFAANAAHDLASPIQTMNLLCDEIADDNSNPALTDLRLQLNRCQQIVQQLRQDAGSLRRDDAPQPLLPLTEQHIDRWLNSRPDIGLAIDKTITAADFTLADSQGFGAALINILDNAADASVANGCAELKVAIALQDSGFSVSIYDFGEGLSDNRLAELGKLPQQSEQGLGIGQFLANVSIERLGGTVRRRNLDNGTLTRIDIPRPKVEHY</sequence>
<organism evidence="10 11">
    <name type="scientific">Rheinheimera pacifica</name>
    <dbReference type="NCBI Taxonomy" id="173990"/>
    <lineage>
        <taxon>Bacteria</taxon>
        <taxon>Pseudomonadati</taxon>
        <taxon>Pseudomonadota</taxon>
        <taxon>Gammaproteobacteria</taxon>
        <taxon>Chromatiales</taxon>
        <taxon>Chromatiaceae</taxon>
        <taxon>Rheinheimera</taxon>
    </lineage>
</organism>
<dbReference type="Pfam" id="PF02518">
    <property type="entry name" value="HATPase_c"/>
    <property type="match status" value="1"/>
</dbReference>
<dbReference type="GO" id="GO:0005886">
    <property type="term" value="C:plasma membrane"/>
    <property type="evidence" value="ECO:0007669"/>
    <property type="project" value="TreeGrafter"/>
</dbReference>
<keyword evidence="5 10" id="KW-0418">Kinase</keyword>
<feature type="transmembrane region" description="Helical" evidence="8">
    <location>
        <begin position="47"/>
        <end position="64"/>
    </location>
</feature>
<dbReference type="AlphaFoldDB" id="A0A1H6J6T8"/>
<dbReference type="EC" id="2.7.13.3" evidence="2"/>
<keyword evidence="11" id="KW-1185">Reference proteome</keyword>
<dbReference type="InterPro" id="IPR005467">
    <property type="entry name" value="His_kinase_dom"/>
</dbReference>
<feature type="transmembrane region" description="Helical" evidence="8">
    <location>
        <begin position="180"/>
        <end position="202"/>
    </location>
</feature>
<keyword evidence="3" id="KW-0808">Transferase</keyword>
<dbReference type="Proteomes" id="UP000199371">
    <property type="component" value="Unassembled WGS sequence"/>
</dbReference>
<dbReference type="InterPro" id="IPR036890">
    <property type="entry name" value="HATPase_C_sf"/>
</dbReference>
<evidence type="ECO:0000256" key="6">
    <source>
        <dbReference type="ARBA" id="ARBA00022840"/>
    </source>
</evidence>
<dbReference type="PANTHER" id="PTHR44936">
    <property type="entry name" value="SENSOR PROTEIN CREC"/>
    <property type="match status" value="1"/>
</dbReference>
<dbReference type="GO" id="GO:0005524">
    <property type="term" value="F:ATP binding"/>
    <property type="evidence" value="ECO:0007669"/>
    <property type="project" value="UniProtKB-KW"/>
</dbReference>
<evidence type="ECO:0000256" key="1">
    <source>
        <dbReference type="ARBA" id="ARBA00000085"/>
    </source>
</evidence>
<protein>
    <recommendedName>
        <fullName evidence="2">histidine kinase</fullName>
        <ecNumber evidence="2">2.7.13.3</ecNumber>
    </recommendedName>
</protein>
<evidence type="ECO:0000256" key="3">
    <source>
        <dbReference type="ARBA" id="ARBA00022679"/>
    </source>
</evidence>
<evidence type="ECO:0000256" key="5">
    <source>
        <dbReference type="ARBA" id="ARBA00022777"/>
    </source>
</evidence>
<keyword evidence="8" id="KW-0472">Membrane</keyword>
<keyword evidence="6" id="KW-0067">ATP-binding</keyword>
<evidence type="ECO:0000256" key="4">
    <source>
        <dbReference type="ARBA" id="ARBA00022741"/>
    </source>
</evidence>
<dbReference type="STRING" id="173990.SAMN05660691_00269"/>
<feature type="transmembrane region" description="Helical" evidence="8">
    <location>
        <begin position="102"/>
        <end position="119"/>
    </location>
</feature>
<proteinExistence type="predicted"/>
<dbReference type="InterPro" id="IPR003594">
    <property type="entry name" value="HATPase_dom"/>
</dbReference>
<evidence type="ECO:0000256" key="8">
    <source>
        <dbReference type="SAM" id="Phobius"/>
    </source>
</evidence>
<evidence type="ECO:0000313" key="10">
    <source>
        <dbReference type="EMBL" id="SEH57653.1"/>
    </source>
</evidence>
<feature type="transmembrane region" description="Helical" evidence="8">
    <location>
        <begin position="21"/>
        <end position="41"/>
    </location>
</feature>
<keyword evidence="8" id="KW-1133">Transmembrane helix</keyword>
<keyword evidence="7" id="KW-0175">Coiled coil</keyword>
<dbReference type="PANTHER" id="PTHR44936:SF10">
    <property type="entry name" value="SENSOR PROTEIN RSTB"/>
    <property type="match status" value="1"/>
</dbReference>
<dbReference type="OrthoDB" id="9785252at2"/>
<dbReference type="SMART" id="SM00387">
    <property type="entry name" value="HATPase_c"/>
    <property type="match status" value="1"/>
</dbReference>
<feature type="transmembrane region" description="Helical" evidence="8">
    <location>
        <begin position="126"/>
        <end position="146"/>
    </location>
</feature>
<comment type="catalytic activity">
    <reaction evidence="1">
        <text>ATP + protein L-histidine = ADP + protein N-phospho-L-histidine.</text>
        <dbReference type="EC" id="2.7.13.3"/>
    </reaction>
</comment>
<gene>
    <name evidence="10" type="ORF">SAMN05660691_00269</name>
</gene>
<dbReference type="Pfam" id="PF25323">
    <property type="entry name" value="6TM_PilS"/>
    <property type="match status" value="1"/>
</dbReference>
<keyword evidence="4" id="KW-0547">Nucleotide-binding</keyword>
<dbReference type="GO" id="GO:0000155">
    <property type="term" value="F:phosphorelay sensor kinase activity"/>
    <property type="evidence" value="ECO:0007669"/>
    <property type="project" value="TreeGrafter"/>
</dbReference>
<dbReference type="Gene3D" id="3.30.565.10">
    <property type="entry name" value="Histidine kinase-like ATPase, C-terminal domain"/>
    <property type="match status" value="1"/>
</dbReference>